<dbReference type="SUPFAM" id="SSF48179">
    <property type="entry name" value="6-phosphogluconate dehydrogenase C-terminal domain-like"/>
    <property type="match status" value="1"/>
</dbReference>
<evidence type="ECO:0000256" key="2">
    <source>
        <dbReference type="ARBA" id="ARBA00013218"/>
    </source>
</evidence>
<dbReference type="InterPro" id="IPR006109">
    <property type="entry name" value="G3P_DH_NAD-dep_C"/>
</dbReference>
<evidence type="ECO:0000256" key="4">
    <source>
        <dbReference type="ARBA" id="ARBA00023027"/>
    </source>
</evidence>
<dbReference type="GO" id="GO:0141152">
    <property type="term" value="F:glycerol-3-phosphate dehydrogenase (NAD+) activity"/>
    <property type="evidence" value="ECO:0007669"/>
    <property type="project" value="UniProtKB-EC"/>
</dbReference>
<dbReference type="NCBIfam" id="NF000940">
    <property type="entry name" value="PRK00094.1-2"/>
    <property type="match status" value="1"/>
</dbReference>
<dbReference type="PANTHER" id="PTHR11728">
    <property type="entry name" value="GLYCEROL-3-PHOSPHATE DEHYDROGENASE"/>
    <property type="match status" value="1"/>
</dbReference>
<evidence type="ECO:0000313" key="7">
    <source>
        <dbReference type="EMBL" id="CAD7699866.1"/>
    </source>
</evidence>
<dbReference type="GO" id="GO:0005975">
    <property type="term" value="P:carbohydrate metabolic process"/>
    <property type="evidence" value="ECO:0007669"/>
    <property type="project" value="InterPro"/>
</dbReference>
<accession>A0A8S1J8P4</accession>
<dbReference type="PROSITE" id="PS00957">
    <property type="entry name" value="NAD_G3PDH"/>
    <property type="match status" value="1"/>
</dbReference>
<dbReference type="AlphaFoldDB" id="A0A8S1J8P4"/>
<evidence type="ECO:0000259" key="6">
    <source>
        <dbReference type="Pfam" id="PF07479"/>
    </source>
</evidence>
<dbReference type="PRINTS" id="PR00077">
    <property type="entry name" value="GPDHDRGNASE"/>
</dbReference>
<evidence type="ECO:0000256" key="1">
    <source>
        <dbReference type="ARBA" id="ARBA00011009"/>
    </source>
</evidence>
<dbReference type="OrthoDB" id="10263760at2759"/>
<comment type="similarity">
    <text evidence="1">Belongs to the NAD-dependent glycerol-3-phosphate dehydrogenase family.</text>
</comment>
<proteinExistence type="inferred from homology"/>
<dbReference type="PANTHER" id="PTHR11728:SF1">
    <property type="entry name" value="GLYCEROL-3-PHOSPHATE DEHYDROGENASE [NAD(+)] 2, CHLOROPLASTIC"/>
    <property type="match status" value="1"/>
</dbReference>
<dbReference type="Proteomes" id="UP000708148">
    <property type="component" value="Unassembled WGS sequence"/>
</dbReference>
<dbReference type="GO" id="GO:0005829">
    <property type="term" value="C:cytosol"/>
    <property type="evidence" value="ECO:0007669"/>
    <property type="project" value="TreeGrafter"/>
</dbReference>
<protein>
    <recommendedName>
        <fullName evidence="2">glycerol-3-phosphate dehydrogenase (NAD(+))</fullName>
        <ecNumber evidence="2">1.1.1.8</ecNumber>
    </recommendedName>
</protein>
<comment type="catalytic activity">
    <reaction evidence="5">
        <text>sn-glycerol 3-phosphate + NAD(+) = dihydroxyacetone phosphate + NADH + H(+)</text>
        <dbReference type="Rhea" id="RHEA:11092"/>
        <dbReference type="ChEBI" id="CHEBI:15378"/>
        <dbReference type="ChEBI" id="CHEBI:57540"/>
        <dbReference type="ChEBI" id="CHEBI:57597"/>
        <dbReference type="ChEBI" id="CHEBI:57642"/>
        <dbReference type="ChEBI" id="CHEBI:57945"/>
        <dbReference type="EC" id="1.1.1.8"/>
    </reaction>
</comment>
<sequence>MLSTTRFRCYRTTDVTGVEMGGALKNVLAIACGICDGLNFGNNGRAALITRGLNEITRLAVAKGANPLTMGGLAGMGDLVLTCTGDLSRNRTVGLRIGRGERLADITKSMTAVAEGVLTSRSADQLARRLGVECPIINGIYRVIHEGADPRGVTEEVMSRALKQEVDQFVLSSAKPT</sequence>
<dbReference type="InterPro" id="IPR008927">
    <property type="entry name" value="6-PGluconate_DH-like_C_sf"/>
</dbReference>
<dbReference type="EMBL" id="CAJHUC010001127">
    <property type="protein sequence ID" value="CAD7699866.1"/>
    <property type="molecule type" value="Genomic_DNA"/>
</dbReference>
<reference evidence="7" key="1">
    <citation type="submission" date="2020-12" db="EMBL/GenBank/DDBJ databases">
        <authorList>
            <person name="Iha C."/>
        </authorList>
    </citation>
    <scope>NUCLEOTIDE SEQUENCE</scope>
</reference>
<feature type="domain" description="Glycerol-3-phosphate dehydrogenase NAD-dependent C-terminal" evidence="6">
    <location>
        <begin position="14"/>
        <end position="153"/>
    </location>
</feature>
<dbReference type="FunFam" id="1.10.1040.10:FF:000001">
    <property type="entry name" value="Glycerol-3-phosphate dehydrogenase [NAD(P)+]"/>
    <property type="match status" value="1"/>
</dbReference>
<evidence type="ECO:0000256" key="5">
    <source>
        <dbReference type="ARBA" id="ARBA00048683"/>
    </source>
</evidence>
<keyword evidence="4" id="KW-0520">NAD</keyword>
<dbReference type="InterPro" id="IPR006168">
    <property type="entry name" value="G3P_DH_NAD-dep"/>
</dbReference>
<comment type="caution">
    <text evidence="7">The sequence shown here is derived from an EMBL/GenBank/DDBJ whole genome shotgun (WGS) entry which is preliminary data.</text>
</comment>
<dbReference type="Pfam" id="PF07479">
    <property type="entry name" value="NAD_Gly3P_dh_C"/>
    <property type="match status" value="1"/>
</dbReference>
<dbReference type="Gene3D" id="1.10.1040.10">
    <property type="entry name" value="N-(1-d-carboxylethyl)-l-norvaline Dehydrogenase, domain 2"/>
    <property type="match status" value="1"/>
</dbReference>
<name>A0A8S1J8P4_9CHLO</name>
<keyword evidence="3" id="KW-0560">Oxidoreductase</keyword>
<keyword evidence="8" id="KW-1185">Reference proteome</keyword>
<dbReference type="GO" id="GO:0006072">
    <property type="term" value="P:glycerol-3-phosphate metabolic process"/>
    <property type="evidence" value="ECO:0007669"/>
    <property type="project" value="InterPro"/>
</dbReference>
<dbReference type="InterPro" id="IPR013328">
    <property type="entry name" value="6PGD_dom2"/>
</dbReference>
<organism evidence="7 8">
    <name type="scientific">Ostreobium quekettii</name>
    <dbReference type="NCBI Taxonomy" id="121088"/>
    <lineage>
        <taxon>Eukaryota</taxon>
        <taxon>Viridiplantae</taxon>
        <taxon>Chlorophyta</taxon>
        <taxon>core chlorophytes</taxon>
        <taxon>Ulvophyceae</taxon>
        <taxon>TCBD clade</taxon>
        <taxon>Bryopsidales</taxon>
        <taxon>Ostreobineae</taxon>
        <taxon>Ostreobiaceae</taxon>
        <taxon>Ostreobium</taxon>
    </lineage>
</organism>
<gene>
    <name evidence="7" type="ORF">OSTQU699_LOCUS5225</name>
</gene>
<evidence type="ECO:0000313" key="8">
    <source>
        <dbReference type="Proteomes" id="UP000708148"/>
    </source>
</evidence>
<dbReference type="EC" id="1.1.1.8" evidence="2"/>
<evidence type="ECO:0000256" key="3">
    <source>
        <dbReference type="ARBA" id="ARBA00023002"/>
    </source>
</evidence>